<evidence type="ECO:0000256" key="1">
    <source>
        <dbReference type="SAM" id="MobiDB-lite"/>
    </source>
</evidence>
<proteinExistence type="predicted"/>
<accession>A0A8J3ZCE3</accession>
<feature type="domain" description="HTH IS21-type" evidence="2">
    <location>
        <begin position="59"/>
        <end position="124"/>
    </location>
</feature>
<organism evidence="3 4">
    <name type="scientific">Virgisporangium aurantiacum</name>
    <dbReference type="NCBI Taxonomy" id="175570"/>
    <lineage>
        <taxon>Bacteria</taxon>
        <taxon>Bacillati</taxon>
        <taxon>Actinomycetota</taxon>
        <taxon>Actinomycetes</taxon>
        <taxon>Micromonosporales</taxon>
        <taxon>Micromonosporaceae</taxon>
        <taxon>Virgisporangium</taxon>
    </lineage>
</organism>
<evidence type="ECO:0000313" key="3">
    <source>
        <dbReference type="EMBL" id="GIJ59120.1"/>
    </source>
</evidence>
<feature type="compositionally biased region" description="Low complexity" evidence="1">
    <location>
        <begin position="37"/>
        <end position="50"/>
    </location>
</feature>
<evidence type="ECO:0000259" key="2">
    <source>
        <dbReference type="PROSITE" id="PS50531"/>
    </source>
</evidence>
<keyword evidence="4" id="KW-1185">Reference proteome</keyword>
<dbReference type="AlphaFoldDB" id="A0A8J3ZCE3"/>
<dbReference type="InterPro" id="IPR047951">
    <property type="entry name" value="Transpos_ISL3"/>
</dbReference>
<dbReference type="Pfam" id="PF01610">
    <property type="entry name" value="DDE_Tnp_ISL3"/>
    <property type="match status" value="1"/>
</dbReference>
<dbReference type="PROSITE" id="PS50531">
    <property type="entry name" value="HTH_IS21"/>
    <property type="match status" value="1"/>
</dbReference>
<dbReference type="PANTHER" id="PTHR33498:SF1">
    <property type="entry name" value="TRANSPOSASE FOR INSERTION SEQUENCE ELEMENT IS1557"/>
    <property type="match status" value="1"/>
</dbReference>
<dbReference type="PANTHER" id="PTHR33498">
    <property type="entry name" value="TRANSPOSASE FOR INSERTION SEQUENCE ELEMENT IS1557"/>
    <property type="match status" value="1"/>
</dbReference>
<dbReference type="InterPro" id="IPR002560">
    <property type="entry name" value="Transposase_DDE"/>
</dbReference>
<gene>
    <name evidence="3" type="ORF">Vau01_066360</name>
</gene>
<protein>
    <recommendedName>
        <fullName evidence="2">HTH IS21-type domain-containing protein</fullName>
    </recommendedName>
</protein>
<feature type="region of interest" description="Disordered" evidence="1">
    <location>
        <begin position="1"/>
        <end position="50"/>
    </location>
</feature>
<comment type="caution">
    <text evidence="3">The sequence shown here is derived from an EMBL/GenBank/DDBJ whole genome shotgun (WGS) entry which is preliminary data.</text>
</comment>
<dbReference type="InterPro" id="IPR017894">
    <property type="entry name" value="HTH_IS21_transposase_type"/>
</dbReference>
<name>A0A8J3ZCE3_9ACTN</name>
<dbReference type="Proteomes" id="UP000612585">
    <property type="component" value="Unassembled WGS sequence"/>
</dbReference>
<dbReference type="EMBL" id="BOPG01000044">
    <property type="protein sequence ID" value="GIJ59120.1"/>
    <property type="molecule type" value="Genomic_DNA"/>
</dbReference>
<sequence>MTRHHPCLTVPTTEPADQTAAEPTVEPARSESSPDLEQIAAQEAQRQAEQGRLVERTRQRYDQVQALRADGVGIKAIGRQLGLARETVRRFARADSVEDLLATARVGSRPSILDPFTAHLDQRWSEGCTSATQLFAEVKALGYSGTYATLRGYLRPFRTATGPAPTPVRPPKVRTITGWILRRFTDLDPDEQNNLGDIRRRCPHLDAVVGHVAAFGDMLTGRHGHRLDAWIAAVEADDLPELHSYANGLKRDYDAVRNGLTLAHSSGAVEGQVNRIKMLKRQMFGRANLDLLRKRILHPT</sequence>
<reference evidence="3" key="1">
    <citation type="submission" date="2021-01" db="EMBL/GenBank/DDBJ databases">
        <title>Whole genome shotgun sequence of Virgisporangium aurantiacum NBRC 16421.</title>
        <authorList>
            <person name="Komaki H."/>
            <person name="Tamura T."/>
        </authorList>
    </citation>
    <scope>NUCLEOTIDE SEQUENCE</scope>
    <source>
        <strain evidence="3">NBRC 16421</strain>
    </source>
</reference>
<evidence type="ECO:0000313" key="4">
    <source>
        <dbReference type="Proteomes" id="UP000612585"/>
    </source>
</evidence>